<keyword evidence="1" id="KW-0472">Membrane</keyword>
<evidence type="ECO:0000313" key="2">
    <source>
        <dbReference type="EMBL" id="KXB34475.1"/>
    </source>
</evidence>
<dbReference type="AlphaFoldDB" id="A0A133XU66"/>
<protein>
    <submittedName>
        <fullName evidence="2">Uncharacterized protein</fullName>
    </submittedName>
</protein>
<evidence type="ECO:0000313" key="3">
    <source>
        <dbReference type="Proteomes" id="UP000070422"/>
    </source>
</evidence>
<dbReference type="EMBL" id="LSCQ01000075">
    <property type="protein sequence ID" value="KXB34475.1"/>
    <property type="molecule type" value="Genomic_DNA"/>
</dbReference>
<proteinExistence type="predicted"/>
<reference evidence="2 3" key="1">
    <citation type="submission" date="2016-01" db="EMBL/GenBank/DDBJ databases">
        <authorList>
            <person name="Oliw E.H."/>
        </authorList>
    </citation>
    <scope>NUCLEOTIDE SEQUENCE [LARGE SCALE GENOMIC DNA]</scope>
    <source>
        <strain evidence="2 3">KA00635</strain>
    </source>
</reference>
<evidence type="ECO:0000256" key="1">
    <source>
        <dbReference type="SAM" id="Phobius"/>
    </source>
</evidence>
<name>A0A133XU66_9LACT</name>
<sequence>MLTYNNRRNKKKVRDVYVETSSRYNNFISTNLFVWSIYYFSSKVCDLWKRKGLWLFKAYTNGKNKKNFSLVNLQAKIFHSNPSYRYVIPIIITNFLIYRFMFWDMSYEIDRRI</sequence>
<comment type="caution">
    <text evidence="2">The sequence shown here is derived from an EMBL/GenBank/DDBJ whole genome shotgun (WGS) entry which is preliminary data.</text>
</comment>
<gene>
    <name evidence="2" type="ORF">HMPREF3187_01382</name>
</gene>
<feature type="transmembrane region" description="Helical" evidence="1">
    <location>
        <begin position="83"/>
        <end position="102"/>
    </location>
</feature>
<dbReference type="Proteomes" id="UP000070422">
    <property type="component" value="Unassembled WGS sequence"/>
</dbReference>
<keyword evidence="1" id="KW-1133">Transmembrane helix</keyword>
<feature type="transmembrane region" description="Helical" evidence="1">
    <location>
        <begin position="21"/>
        <end position="40"/>
    </location>
</feature>
<keyword evidence="1" id="KW-0812">Transmembrane</keyword>
<organism evidence="2 3">
    <name type="scientific">Aerococcus christensenii</name>
    <dbReference type="NCBI Taxonomy" id="87541"/>
    <lineage>
        <taxon>Bacteria</taxon>
        <taxon>Bacillati</taxon>
        <taxon>Bacillota</taxon>
        <taxon>Bacilli</taxon>
        <taxon>Lactobacillales</taxon>
        <taxon>Aerococcaceae</taxon>
        <taxon>Aerococcus</taxon>
    </lineage>
</organism>
<accession>A0A133XU66</accession>
<dbReference type="PATRIC" id="fig|87541.4.peg.1366"/>